<dbReference type="Proteomes" id="UP000618818">
    <property type="component" value="Unassembled WGS sequence"/>
</dbReference>
<dbReference type="PANTHER" id="PTHR47197">
    <property type="entry name" value="PROTEIN NIRF"/>
    <property type="match status" value="1"/>
</dbReference>
<dbReference type="EMBL" id="JACXYZ010000001">
    <property type="protein sequence ID" value="MBD3924967.1"/>
    <property type="molecule type" value="Genomic_DNA"/>
</dbReference>
<dbReference type="InterPro" id="IPR051200">
    <property type="entry name" value="Host-pathogen_enzymatic-act"/>
</dbReference>
<dbReference type="SUPFAM" id="SSF82171">
    <property type="entry name" value="DPP6 N-terminal domain-like"/>
    <property type="match status" value="1"/>
</dbReference>
<comment type="caution">
    <text evidence="2">The sequence shown here is derived from an EMBL/GenBank/DDBJ whole genome shotgun (WGS) entry which is preliminary data.</text>
</comment>
<evidence type="ECO:0008006" key="4">
    <source>
        <dbReference type="Google" id="ProtNLM"/>
    </source>
</evidence>
<evidence type="ECO:0000313" key="3">
    <source>
        <dbReference type="Proteomes" id="UP000618818"/>
    </source>
</evidence>
<feature type="transmembrane region" description="Helical" evidence="1">
    <location>
        <begin position="377"/>
        <end position="399"/>
    </location>
</feature>
<protein>
    <recommendedName>
        <fullName evidence="4">WD40 repeat domain-containing protein</fullName>
    </recommendedName>
</protein>
<keyword evidence="3" id="KW-1185">Reference proteome</keyword>
<name>A0ABR8NBK3_9ACTN</name>
<organism evidence="2 3">
    <name type="scientific">Nocardioides cavernae</name>
    <dbReference type="NCBI Taxonomy" id="1921566"/>
    <lineage>
        <taxon>Bacteria</taxon>
        <taxon>Bacillati</taxon>
        <taxon>Actinomycetota</taxon>
        <taxon>Actinomycetes</taxon>
        <taxon>Propionibacteriales</taxon>
        <taxon>Nocardioidaceae</taxon>
        <taxon>Nocardioides</taxon>
    </lineage>
</organism>
<dbReference type="RefSeq" id="WP_191194670.1">
    <property type="nucleotide sequence ID" value="NZ_JACXYZ010000001.1"/>
</dbReference>
<gene>
    <name evidence="2" type="ORF">IEZ26_10080</name>
</gene>
<dbReference type="Gene3D" id="2.120.10.30">
    <property type="entry name" value="TolB, C-terminal domain"/>
    <property type="match status" value="2"/>
</dbReference>
<keyword evidence="1" id="KW-1133">Transmembrane helix</keyword>
<evidence type="ECO:0000256" key="1">
    <source>
        <dbReference type="SAM" id="Phobius"/>
    </source>
</evidence>
<evidence type="ECO:0000313" key="2">
    <source>
        <dbReference type="EMBL" id="MBD3924967.1"/>
    </source>
</evidence>
<accession>A0ABR8NBK3</accession>
<sequence>MPTAAAVPSLVGAVVAGTVLVLTGLGGGSTAAATPAVPEAMAGYSYLTGSVSSSPPGPVVALWQHGYGVEFLDFPQAVVLGAAGDSYRRVDVAEERAGSETQGDPAPMLLSPDGTRVAVGDHDIERPDVVIVDLTTGETTRHALPAGRSVVPVAWSSDGEALASLVSDEATNPYSGGRITGAIALLDLPDDSAEVIDLDGSATAAAFSPDGSELAVEQSGGITVVDLQDGSRRGLGVDGVLAGPAAWSPDGRLLAVTTVEPVDAPPGVDAPGVPSGLSFVDADGRDAAVPDPLSLDLAGPGRVLGWAGDEEVLTVLADGADDQTLSVVPLDGAEPRPLMRMSDLGSYGVGRFQLASSVAGSLEVVDPDDVDRGPWPWALRGVLTVAAGLLAWFIARVVVVRRARRGRVRTR</sequence>
<proteinExistence type="predicted"/>
<dbReference type="PANTHER" id="PTHR47197:SF3">
    <property type="entry name" value="DIHYDRO-HEME D1 DEHYDROGENASE"/>
    <property type="match status" value="1"/>
</dbReference>
<keyword evidence="1" id="KW-0812">Transmembrane</keyword>
<keyword evidence="1" id="KW-0472">Membrane</keyword>
<dbReference type="InterPro" id="IPR011042">
    <property type="entry name" value="6-blade_b-propeller_TolB-like"/>
</dbReference>
<reference evidence="2 3" key="1">
    <citation type="submission" date="2020-09" db="EMBL/GenBank/DDBJ databases">
        <title>novel species in genus Nocardioides.</title>
        <authorList>
            <person name="Zhang G."/>
        </authorList>
    </citation>
    <scope>NUCLEOTIDE SEQUENCE [LARGE SCALE GENOMIC DNA]</scope>
    <source>
        <strain evidence="2 3">KCTC 39551</strain>
    </source>
</reference>